<dbReference type="Pfam" id="PF03459">
    <property type="entry name" value="TOBE"/>
    <property type="match status" value="2"/>
</dbReference>
<dbReference type="PANTHER" id="PTHR30432">
    <property type="entry name" value="TRANSCRIPTIONAL REGULATOR MODE"/>
    <property type="match status" value="1"/>
</dbReference>
<comment type="similarity">
    <text evidence="1 5">Belongs to the ModE family.</text>
</comment>
<dbReference type="PIRSF" id="PIRSF005763">
    <property type="entry name" value="Txn_reg_ModE"/>
    <property type="match status" value="1"/>
</dbReference>
<evidence type="ECO:0000256" key="5">
    <source>
        <dbReference type="PIRNR" id="PIRNR005763"/>
    </source>
</evidence>
<keyword evidence="4" id="KW-0677">Repeat</keyword>
<dbReference type="RefSeq" id="WP_169752509.1">
    <property type="nucleotide sequence ID" value="NZ_CP012542.1"/>
</dbReference>
<keyword evidence="8" id="KW-1185">Reference proteome</keyword>
<gene>
    <name evidence="7" type="ORF">CMUC_0256</name>
</gene>
<dbReference type="GO" id="GO:0003700">
    <property type="term" value="F:DNA-binding transcription factor activity"/>
    <property type="evidence" value="ECO:0007669"/>
    <property type="project" value="InterPro"/>
</dbReference>
<dbReference type="InterPro" id="IPR004606">
    <property type="entry name" value="Mop_domain"/>
</dbReference>
<dbReference type="PANTHER" id="PTHR30432:SF1">
    <property type="entry name" value="DNA-BINDING TRANSCRIPTIONAL DUAL REGULATOR MODE"/>
    <property type="match status" value="1"/>
</dbReference>
<dbReference type="AlphaFoldDB" id="A0A6G5QEJ0"/>
<protein>
    <submittedName>
        <fullName evidence="7">Transcriptional regulator, ModE family</fullName>
    </submittedName>
</protein>
<dbReference type="Pfam" id="PF00126">
    <property type="entry name" value="HTH_1"/>
    <property type="match status" value="1"/>
</dbReference>
<dbReference type="InterPro" id="IPR051815">
    <property type="entry name" value="Molybdate_resp_trans_reg"/>
</dbReference>
<sequence>MKADVNLELLFPSGLEILSKHISLLKAVDETKSITKAAQMLGISYKNAWDSLDIINNKSDKPLIVRTDGNKKNSGSGLSEYGKKMVQIYDTLLGAQRDFLAKICKEVDLVEADVINLSRLKPSLSARNQLNCEIVKIKEGAVNSQITGKLQSGELLNATITLHSQKELDLKEGMRAVFIFKAPAVMLASSDDKFALSTQNQLIGEAISVKIGAVSAEVVLSLGAGQTISSVISKESVMSLKIGVGDRLKAIVEPNNIIIGV</sequence>
<dbReference type="InterPro" id="IPR036388">
    <property type="entry name" value="WH-like_DNA-bd_sf"/>
</dbReference>
<evidence type="ECO:0000256" key="2">
    <source>
        <dbReference type="ARBA" id="ARBA00022448"/>
    </source>
</evidence>
<dbReference type="Gene3D" id="2.40.50.100">
    <property type="match status" value="2"/>
</dbReference>
<dbReference type="NCBIfam" id="TIGR00638">
    <property type="entry name" value="Mop"/>
    <property type="match status" value="1"/>
</dbReference>
<evidence type="ECO:0000313" key="8">
    <source>
        <dbReference type="Proteomes" id="UP000503264"/>
    </source>
</evidence>
<evidence type="ECO:0000256" key="4">
    <source>
        <dbReference type="ARBA" id="ARBA00022737"/>
    </source>
</evidence>
<dbReference type="PROSITE" id="PS51866">
    <property type="entry name" value="MOP"/>
    <property type="match status" value="1"/>
</dbReference>
<evidence type="ECO:0000259" key="6">
    <source>
        <dbReference type="PROSITE" id="PS51866"/>
    </source>
</evidence>
<accession>A0A6G5QEJ0</accession>
<keyword evidence="2 5" id="KW-0813">Transport</keyword>
<reference evidence="7 8" key="1">
    <citation type="submission" date="2016-07" db="EMBL/GenBank/DDBJ databases">
        <title>Comparative genomics of the Campylobacter concisus group.</title>
        <authorList>
            <person name="Miller W.G."/>
            <person name="Yee E."/>
            <person name="Chapman M.H."/>
            <person name="Huynh S."/>
            <person name="Bono J.L."/>
            <person name="On S.L.W."/>
            <person name="StLeger J."/>
            <person name="Foster G."/>
            <person name="Parker C.T."/>
        </authorList>
    </citation>
    <scope>NUCLEOTIDE SEQUENCE [LARGE SCALE GENOMIC DNA]</scope>
    <source>
        <strain evidence="7 8">CCUG 21559</strain>
    </source>
</reference>
<dbReference type="GO" id="GO:0030151">
    <property type="term" value="F:molybdenum ion binding"/>
    <property type="evidence" value="ECO:0007669"/>
    <property type="project" value="UniProtKB-UniRule"/>
</dbReference>
<evidence type="ECO:0000256" key="3">
    <source>
        <dbReference type="ARBA" id="ARBA00022505"/>
    </source>
</evidence>
<dbReference type="GO" id="GO:0015689">
    <property type="term" value="P:molybdate ion transport"/>
    <property type="evidence" value="ECO:0007669"/>
    <property type="project" value="UniProtKB-UniRule"/>
</dbReference>
<dbReference type="InterPro" id="IPR005116">
    <property type="entry name" value="Transp-assoc_OB_typ1"/>
</dbReference>
<evidence type="ECO:0000313" key="7">
    <source>
        <dbReference type="EMBL" id="QCD44071.1"/>
    </source>
</evidence>
<keyword evidence="3 5" id="KW-0500">Molybdenum</keyword>
<name>A0A6G5QEJ0_9BACT</name>
<dbReference type="SUPFAM" id="SSF50331">
    <property type="entry name" value="MOP-like"/>
    <property type="match status" value="2"/>
</dbReference>
<dbReference type="InterPro" id="IPR000847">
    <property type="entry name" value="LysR_HTH_N"/>
</dbReference>
<organism evidence="7 8">
    <name type="scientific">Campylobacter mucosalis CCUG 21559</name>
    <dbReference type="NCBI Taxonomy" id="1032067"/>
    <lineage>
        <taxon>Bacteria</taxon>
        <taxon>Pseudomonadati</taxon>
        <taxon>Campylobacterota</taxon>
        <taxon>Epsilonproteobacteria</taxon>
        <taxon>Campylobacterales</taxon>
        <taxon>Campylobacteraceae</taxon>
        <taxon>Campylobacter</taxon>
    </lineage>
</organism>
<evidence type="ECO:0000256" key="1">
    <source>
        <dbReference type="ARBA" id="ARBA00008110"/>
    </source>
</evidence>
<dbReference type="Gene3D" id="1.10.10.10">
    <property type="entry name" value="Winged helix-like DNA-binding domain superfamily/Winged helix DNA-binding domain"/>
    <property type="match status" value="1"/>
</dbReference>
<feature type="domain" description="Mop" evidence="6">
    <location>
        <begin position="123"/>
        <end position="189"/>
    </location>
</feature>
<dbReference type="EMBL" id="CP012542">
    <property type="protein sequence ID" value="QCD44071.1"/>
    <property type="molecule type" value="Genomic_DNA"/>
</dbReference>
<dbReference type="InterPro" id="IPR036390">
    <property type="entry name" value="WH_DNA-bd_sf"/>
</dbReference>
<proteinExistence type="inferred from homology"/>
<dbReference type="Proteomes" id="UP000503264">
    <property type="component" value="Chromosome"/>
</dbReference>
<dbReference type="InterPro" id="IPR016462">
    <property type="entry name" value="ModE"/>
</dbReference>
<dbReference type="SUPFAM" id="SSF46785">
    <property type="entry name" value="Winged helix' DNA-binding domain"/>
    <property type="match status" value="1"/>
</dbReference>
<dbReference type="InterPro" id="IPR008995">
    <property type="entry name" value="Mo/tungstate-bd_C_term_dom"/>
</dbReference>